<comment type="subcellular location">
    <subcellularLocation>
        <location evidence="2">Cell membrane</location>
        <topology evidence="2">Multi-pass membrane protein</topology>
    </subcellularLocation>
</comment>
<keyword evidence="10" id="KW-0406">Ion transport</keyword>
<comment type="caution">
    <text evidence="14">The sequence shown here is derived from an EMBL/GenBank/DDBJ whole genome shotgun (WGS) entry which is preliminary data.</text>
</comment>
<evidence type="ECO:0000256" key="9">
    <source>
        <dbReference type="ARBA" id="ARBA00022989"/>
    </source>
</evidence>
<feature type="transmembrane region" description="Helical" evidence="13">
    <location>
        <begin position="196"/>
        <end position="222"/>
    </location>
</feature>
<accession>A0A926E776</accession>
<dbReference type="RefSeq" id="WP_249295429.1">
    <property type="nucleotide sequence ID" value="NZ_JACRSV010000003.1"/>
</dbReference>
<evidence type="ECO:0000256" key="3">
    <source>
        <dbReference type="ARBA" id="ARBA00010199"/>
    </source>
</evidence>
<feature type="transmembrane region" description="Helical" evidence="13">
    <location>
        <begin position="57"/>
        <end position="79"/>
    </location>
</feature>
<dbReference type="AlphaFoldDB" id="A0A926E776"/>
<feature type="transmembrane region" description="Helical" evidence="13">
    <location>
        <begin position="99"/>
        <end position="117"/>
    </location>
</feature>
<evidence type="ECO:0000256" key="12">
    <source>
        <dbReference type="ARBA" id="ARBA00031636"/>
    </source>
</evidence>
<reference evidence="14" key="1">
    <citation type="submission" date="2020-08" db="EMBL/GenBank/DDBJ databases">
        <title>Genome public.</title>
        <authorList>
            <person name="Liu C."/>
            <person name="Sun Q."/>
        </authorList>
    </citation>
    <scope>NUCLEOTIDE SEQUENCE</scope>
    <source>
        <strain evidence="14">NSJ-33</strain>
    </source>
</reference>
<evidence type="ECO:0000256" key="10">
    <source>
        <dbReference type="ARBA" id="ARBA00023065"/>
    </source>
</evidence>
<dbReference type="GO" id="GO:0006811">
    <property type="term" value="P:monoatomic ion transport"/>
    <property type="evidence" value="ECO:0007669"/>
    <property type="project" value="UniProtKB-KW"/>
</dbReference>
<name>A0A926E776_9FIRM</name>
<feature type="transmembrane region" description="Helical" evidence="13">
    <location>
        <begin position="288"/>
        <end position="308"/>
    </location>
</feature>
<proteinExistence type="inferred from homology"/>
<feature type="transmembrane region" description="Helical" evidence="13">
    <location>
        <begin position="137"/>
        <end position="154"/>
    </location>
</feature>
<dbReference type="NCBIfam" id="TIGR00797">
    <property type="entry name" value="matE"/>
    <property type="match status" value="1"/>
</dbReference>
<protein>
    <recommendedName>
        <fullName evidence="4">Probable multidrug resistance protein NorM</fullName>
    </recommendedName>
    <alternativeName>
        <fullName evidence="12">Multidrug-efflux transporter</fullName>
    </alternativeName>
</protein>
<dbReference type="GO" id="GO:0042910">
    <property type="term" value="F:xenobiotic transmembrane transporter activity"/>
    <property type="evidence" value="ECO:0007669"/>
    <property type="project" value="InterPro"/>
</dbReference>
<evidence type="ECO:0000256" key="8">
    <source>
        <dbReference type="ARBA" id="ARBA00022692"/>
    </source>
</evidence>
<dbReference type="InterPro" id="IPR048279">
    <property type="entry name" value="MdtK-like"/>
</dbReference>
<dbReference type="Pfam" id="PF01554">
    <property type="entry name" value="MatE"/>
    <property type="match status" value="2"/>
</dbReference>
<keyword evidence="5" id="KW-0813">Transport</keyword>
<sequence>MEGFKENKMGTTPMMKLIVTMSLPAMLSMLVQALYNIVDSMFVSWYSQSALTAVSLAFPIQMLMISVGVGTGVGINSLVSRRLGEQKQEEADHAATHGLILGALSWLLFLIFGLFFTRPFFAAFSDDPTIIAMGDQYLSIACVFSFGILIEVAAEKTLQATGNMIFPMIAQLIGAITNIILDPIFIFGWMGIPSMGIAGAAIATVTGQILSMIFLLGILLFGNHAVNIRFKNFRFRAKTVKDIYAVGFPSIIMQSIGSVLVMGLNAILGTISETGVAILGVYYKLQSFVFMPVFGLTQGMMPIMGYNYGARNKKRLVSSLKLGSIIALIIMAVGTLLFWGLTEPLLSIFRADAQMMTDGIPALRIISLCFIPAAMGITFSTIFQAVGMGFKSLLISLLRQLILILPVAYFLSKIGLVYVWYSFPIAEAVSFIVSIFIYLHLYETHIKKLDQNTIA</sequence>
<evidence type="ECO:0000256" key="2">
    <source>
        <dbReference type="ARBA" id="ARBA00004651"/>
    </source>
</evidence>
<evidence type="ECO:0000256" key="6">
    <source>
        <dbReference type="ARBA" id="ARBA00022449"/>
    </source>
</evidence>
<dbReference type="GO" id="GO:0015297">
    <property type="term" value="F:antiporter activity"/>
    <property type="evidence" value="ECO:0007669"/>
    <property type="project" value="UniProtKB-KW"/>
</dbReference>
<comment type="similarity">
    <text evidence="3">Belongs to the multi antimicrobial extrusion (MATE) (TC 2.A.66.1) family.</text>
</comment>
<keyword evidence="6" id="KW-0050">Antiport</keyword>
<keyword evidence="9 13" id="KW-1133">Transmembrane helix</keyword>
<dbReference type="Proteomes" id="UP000610760">
    <property type="component" value="Unassembled WGS sequence"/>
</dbReference>
<evidence type="ECO:0000313" key="15">
    <source>
        <dbReference type="Proteomes" id="UP000610760"/>
    </source>
</evidence>
<dbReference type="PANTHER" id="PTHR43298:SF2">
    <property type="entry name" value="FMN_FAD EXPORTER YEEO-RELATED"/>
    <property type="match status" value="1"/>
</dbReference>
<organism evidence="14 15">
    <name type="scientific">Fumia xinanensis</name>
    <dbReference type="NCBI Taxonomy" id="2763659"/>
    <lineage>
        <taxon>Bacteria</taxon>
        <taxon>Bacillati</taxon>
        <taxon>Bacillota</taxon>
        <taxon>Clostridia</taxon>
        <taxon>Eubacteriales</taxon>
        <taxon>Oscillospiraceae</taxon>
        <taxon>Fumia</taxon>
    </lineage>
</organism>
<evidence type="ECO:0000256" key="11">
    <source>
        <dbReference type="ARBA" id="ARBA00023136"/>
    </source>
</evidence>
<feature type="transmembrane region" description="Helical" evidence="13">
    <location>
        <begin position="393"/>
        <end position="412"/>
    </location>
</feature>
<comment type="function">
    <text evidence="1">Multidrug efflux pump.</text>
</comment>
<evidence type="ECO:0000256" key="5">
    <source>
        <dbReference type="ARBA" id="ARBA00022448"/>
    </source>
</evidence>
<keyword evidence="8 13" id="KW-0812">Transmembrane</keyword>
<evidence type="ECO:0000313" key="14">
    <source>
        <dbReference type="EMBL" id="MBC8560441.1"/>
    </source>
</evidence>
<dbReference type="PIRSF" id="PIRSF006603">
    <property type="entry name" value="DinF"/>
    <property type="match status" value="1"/>
</dbReference>
<feature type="transmembrane region" description="Helical" evidence="13">
    <location>
        <begin position="418"/>
        <end position="439"/>
    </location>
</feature>
<dbReference type="PANTHER" id="PTHR43298">
    <property type="entry name" value="MULTIDRUG RESISTANCE PROTEIN NORM-RELATED"/>
    <property type="match status" value="1"/>
</dbReference>
<feature type="transmembrane region" description="Helical" evidence="13">
    <location>
        <begin position="243"/>
        <end position="268"/>
    </location>
</feature>
<dbReference type="InterPro" id="IPR002528">
    <property type="entry name" value="MATE_fam"/>
</dbReference>
<dbReference type="InterPro" id="IPR050222">
    <property type="entry name" value="MATE_MdtK"/>
</dbReference>
<feature type="transmembrane region" description="Helical" evidence="13">
    <location>
        <begin position="166"/>
        <end position="190"/>
    </location>
</feature>
<evidence type="ECO:0000256" key="1">
    <source>
        <dbReference type="ARBA" id="ARBA00003408"/>
    </source>
</evidence>
<gene>
    <name evidence="14" type="ORF">H8710_10245</name>
</gene>
<dbReference type="EMBL" id="JACRSV010000003">
    <property type="protein sequence ID" value="MBC8560441.1"/>
    <property type="molecule type" value="Genomic_DNA"/>
</dbReference>
<keyword evidence="7" id="KW-1003">Cell membrane</keyword>
<dbReference type="GO" id="GO:0005886">
    <property type="term" value="C:plasma membrane"/>
    <property type="evidence" value="ECO:0007669"/>
    <property type="project" value="UniProtKB-SubCell"/>
</dbReference>
<feature type="transmembrane region" description="Helical" evidence="13">
    <location>
        <begin position="320"/>
        <end position="342"/>
    </location>
</feature>
<keyword evidence="15" id="KW-1185">Reference proteome</keyword>
<evidence type="ECO:0000256" key="7">
    <source>
        <dbReference type="ARBA" id="ARBA00022475"/>
    </source>
</evidence>
<keyword evidence="11 13" id="KW-0472">Membrane</keyword>
<dbReference type="CDD" id="cd13144">
    <property type="entry name" value="MATE_like_4"/>
    <property type="match status" value="1"/>
</dbReference>
<evidence type="ECO:0000256" key="4">
    <source>
        <dbReference type="ARBA" id="ARBA00020268"/>
    </source>
</evidence>
<feature type="transmembrane region" description="Helical" evidence="13">
    <location>
        <begin position="362"/>
        <end position="386"/>
    </location>
</feature>
<evidence type="ECO:0000256" key="13">
    <source>
        <dbReference type="SAM" id="Phobius"/>
    </source>
</evidence>